<feature type="domain" description="Aldehyde dehydrogenase" evidence="3">
    <location>
        <begin position="13"/>
        <end position="466"/>
    </location>
</feature>
<dbReference type="EMBL" id="FNVO01000016">
    <property type="protein sequence ID" value="SEG83833.1"/>
    <property type="molecule type" value="Genomic_DNA"/>
</dbReference>
<keyword evidence="2" id="KW-0560">Oxidoreductase</keyword>
<organism evidence="4 5">
    <name type="scientific">Thermomonospora echinospora</name>
    <dbReference type="NCBI Taxonomy" id="1992"/>
    <lineage>
        <taxon>Bacteria</taxon>
        <taxon>Bacillati</taxon>
        <taxon>Actinomycetota</taxon>
        <taxon>Actinomycetes</taxon>
        <taxon>Streptosporangiales</taxon>
        <taxon>Thermomonosporaceae</taxon>
        <taxon>Thermomonospora</taxon>
    </lineage>
</organism>
<dbReference type="InterPro" id="IPR015590">
    <property type="entry name" value="Aldehyde_DH_dom"/>
</dbReference>
<evidence type="ECO:0000256" key="2">
    <source>
        <dbReference type="ARBA" id="ARBA00023002"/>
    </source>
</evidence>
<gene>
    <name evidence="4" type="ORF">SAMN04489712_11677</name>
</gene>
<protein>
    <submittedName>
        <fullName evidence="4">Aldehyde dehydrogenase (NAD+)</fullName>
    </submittedName>
</protein>
<dbReference type="FunFam" id="3.40.605.10:FF:000007">
    <property type="entry name" value="NAD/NADP-dependent betaine aldehyde dehydrogenase"/>
    <property type="match status" value="1"/>
</dbReference>
<dbReference type="InterPro" id="IPR016163">
    <property type="entry name" value="Ald_DH_C"/>
</dbReference>
<dbReference type="PANTHER" id="PTHR42804:SF1">
    <property type="entry name" value="ALDEHYDE DEHYDROGENASE-RELATED"/>
    <property type="match status" value="1"/>
</dbReference>
<evidence type="ECO:0000259" key="3">
    <source>
        <dbReference type="Pfam" id="PF00171"/>
    </source>
</evidence>
<keyword evidence="5" id="KW-1185">Reference proteome</keyword>
<evidence type="ECO:0000313" key="4">
    <source>
        <dbReference type="EMBL" id="SEG83833.1"/>
    </source>
</evidence>
<comment type="similarity">
    <text evidence="1">Belongs to the aldehyde dehydrogenase family.</text>
</comment>
<dbReference type="Gene3D" id="3.40.605.10">
    <property type="entry name" value="Aldehyde Dehydrogenase, Chain A, domain 1"/>
    <property type="match status" value="1"/>
</dbReference>
<dbReference type="InterPro" id="IPR016161">
    <property type="entry name" value="Ald_DH/histidinol_DH"/>
</dbReference>
<dbReference type="GO" id="GO:0016620">
    <property type="term" value="F:oxidoreductase activity, acting on the aldehyde or oxo group of donors, NAD or NADP as acceptor"/>
    <property type="evidence" value="ECO:0007669"/>
    <property type="project" value="InterPro"/>
</dbReference>
<reference evidence="5" key="1">
    <citation type="submission" date="2016-10" db="EMBL/GenBank/DDBJ databases">
        <authorList>
            <person name="Varghese N."/>
            <person name="Submissions S."/>
        </authorList>
    </citation>
    <scope>NUCLEOTIDE SEQUENCE [LARGE SCALE GENOMIC DNA]</scope>
    <source>
        <strain evidence="5">DSM 43163</strain>
    </source>
</reference>
<proteinExistence type="inferred from homology"/>
<dbReference type="OrthoDB" id="6882680at2"/>
<dbReference type="RefSeq" id="WP_103942031.1">
    <property type="nucleotide sequence ID" value="NZ_FNVO01000016.1"/>
</dbReference>
<sequence>MREYLKFYIGGQWVDPAEQRTFDVVNPATEEVCGTVAVGSAADVDRAVAAAREAFATWSVTGREDRLEVLRNILGEYQKRAGDLAAALTEEMGAPAALAGGFQVGLGAGHLTTAIEVLENFAFEERRGATLVVKEPIGVCGLITPWNWPMSLIAVKVFPALATGCTMVLKPSERSPFTGQIFAEILAAAGVPAGVFNLLQGDGPSVGVPLSRHPGVDMISFTGSTRAGIEIARNAAPSVKRVTQELGGKSPNIILDDETFAENVRGGVGEMMGNSGQTCSAPSRMLVPSARMEEAIAIAEEAAAQVTVGDPTGDVVMGPVVSESQFEKVQALIQKGIDEGATLVAGGPGRPEGLERGYYVKPTVFANVTNDMTIAREEIFGPVVTILGYRDIDHAVEIANDTEYGLAGYVAGADLEQARAVARRIRAGWVVINGGFDFNCPFGGYKKSGNGREWGEFGFDDYLEVKGIPGYAPDEAAS</sequence>
<dbReference type="Pfam" id="PF00171">
    <property type="entry name" value="Aldedh"/>
    <property type="match status" value="1"/>
</dbReference>
<name>A0A1H6DGC9_9ACTN</name>
<dbReference type="Proteomes" id="UP000236723">
    <property type="component" value="Unassembled WGS sequence"/>
</dbReference>
<dbReference type="Gene3D" id="3.40.309.10">
    <property type="entry name" value="Aldehyde Dehydrogenase, Chain A, domain 2"/>
    <property type="match status" value="1"/>
</dbReference>
<accession>A0A1H6DGC9</accession>
<dbReference type="AlphaFoldDB" id="A0A1H6DGC9"/>
<dbReference type="PANTHER" id="PTHR42804">
    <property type="entry name" value="ALDEHYDE DEHYDROGENASE"/>
    <property type="match status" value="1"/>
</dbReference>
<dbReference type="SUPFAM" id="SSF53720">
    <property type="entry name" value="ALDH-like"/>
    <property type="match status" value="1"/>
</dbReference>
<dbReference type="CDD" id="cd07138">
    <property type="entry name" value="ALDH_CddD_SSP0762"/>
    <property type="match status" value="1"/>
</dbReference>
<dbReference type="InterPro" id="IPR016162">
    <property type="entry name" value="Ald_DH_N"/>
</dbReference>
<evidence type="ECO:0000313" key="5">
    <source>
        <dbReference type="Proteomes" id="UP000236723"/>
    </source>
</evidence>
<evidence type="ECO:0000256" key="1">
    <source>
        <dbReference type="ARBA" id="ARBA00009986"/>
    </source>
</evidence>